<protein>
    <recommendedName>
        <fullName evidence="2">Kazal-like domain-containing protein</fullName>
    </recommendedName>
</protein>
<keyword evidence="1" id="KW-0732">Signal</keyword>
<dbReference type="Proteomes" id="UP001566132">
    <property type="component" value="Unassembled WGS sequence"/>
</dbReference>
<dbReference type="CDD" id="cd00104">
    <property type="entry name" value="KAZAL_FS"/>
    <property type="match status" value="1"/>
</dbReference>
<dbReference type="Gene3D" id="3.30.60.30">
    <property type="match status" value="1"/>
</dbReference>
<dbReference type="AlphaFoldDB" id="A0ABD1F3L2"/>
<accession>A0ABD1F3L2</accession>
<comment type="caution">
    <text evidence="3">The sequence shown here is derived from an EMBL/GenBank/DDBJ whole genome shotgun (WGS) entry which is preliminary data.</text>
</comment>
<gene>
    <name evidence="3" type="ORF">ABEB36_004520</name>
</gene>
<dbReference type="InterPro" id="IPR002350">
    <property type="entry name" value="Kazal_dom"/>
</dbReference>
<evidence type="ECO:0000313" key="4">
    <source>
        <dbReference type="Proteomes" id="UP001566132"/>
    </source>
</evidence>
<sequence>MKLCVSILTFFFLCILMTADMSLREEVCACPLNYEPQCGSDGKTYSNLCQFNCEVSQLRTRGVNTLTLAKTGPCEDILNEF</sequence>
<dbReference type="EMBL" id="JBDJPC010000003">
    <property type="protein sequence ID" value="KAL1509843.1"/>
    <property type="molecule type" value="Genomic_DNA"/>
</dbReference>
<evidence type="ECO:0000313" key="3">
    <source>
        <dbReference type="EMBL" id="KAL1509843.1"/>
    </source>
</evidence>
<dbReference type="PROSITE" id="PS51465">
    <property type="entry name" value="KAZAL_2"/>
    <property type="match status" value="1"/>
</dbReference>
<dbReference type="SUPFAM" id="SSF100895">
    <property type="entry name" value="Kazal-type serine protease inhibitors"/>
    <property type="match status" value="1"/>
</dbReference>
<dbReference type="SMART" id="SM00280">
    <property type="entry name" value="KAZAL"/>
    <property type="match status" value="1"/>
</dbReference>
<reference evidence="3 4" key="1">
    <citation type="submission" date="2024-05" db="EMBL/GenBank/DDBJ databases">
        <title>Genetic variation in Jamaican populations of the coffee berry borer (Hypothenemus hampei).</title>
        <authorList>
            <person name="Errbii M."/>
            <person name="Myrie A."/>
        </authorList>
    </citation>
    <scope>NUCLEOTIDE SEQUENCE [LARGE SCALE GENOMIC DNA]</scope>
    <source>
        <strain evidence="3">JA-Hopewell-2020-01-JO</strain>
        <tissue evidence="3">Whole body</tissue>
    </source>
</reference>
<dbReference type="PROSITE" id="PS00282">
    <property type="entry name" value="KAZAL_1"/>
    <property type="match status" value="1"/>
</dbReference>
<feature type="chain" id="PRO_5044862535" description="Kazal-like domain-containing protein" evidence="1">
    <location>
        <begin position="20"/>
        <end position="81"/>
    </location>
</feature>
<keyword evidence="4" id="KW-1185">Reference proteome</keyword>
<name>A0ABD1F3L2_HYPHA</name>
<organism evidence="3 4">
    <name type="scientific">Hypothenemus hampei</name>
    <name type="common">Coffee berry borer</name>
    <dbReference type="NCBI Taxonomy" id="57062"/>
    <lineage>
        <taxon>Eukaryota</taxon>
        <taxon>Metazoa</taxon>
        <taxon>Ecdysozoa</taxon>
        <taxon>Arthropoda</taxon>
        <taxon>Hexapoda</taxon>
        <taxon>Insecta</taxon>
        <taxon>Pterygota</taxon>
        <taxon>Neoptera</taxon>
        <taxon>Endopterygota</taxon>
        <taxon>Coleoptera</taxon>
        <taxon>Polyphaga</taxon>
        <taxon>Cucujiformia</taxon>
        <taxon>Curculionidae</taxon>
        <taxon>Scolytinae</taxon>
        <taxon>Hypothenemus</taxon>
    </lineage>
</organism>
<feature type="domain" description="Kazal-like" evidence="2">
    <location>
        <begin position="22"/>
        <end position="76"/>
    </location>
</feature>
<feature type="signal peptide" evidence="1">
    <location>
        <begin position="1"/>
        <end position="19"/>
    </location>
</feature>
<proteinExistence type="predicted"/>
<dbReference type="InterPro" id="IPR036058">
    <property type="entry name" value="Kazal_dom_sf"/>
</dbReference>
<dbReference type="Pfam" id="PF00050">
    <property type="entry name" value="Kazal_1"/>
    <property type="match status" value="1"/>
</dbReference>
<evidence type="ECO:0000259" key="2">
    <source>
        <dbReference type="PROSITE" id="PS51465"/>
    </source>
</evidence>
<evidence type="ECO:0000256" key="1">
    <source>
        <dbReference type="SAM" id="SignalP"/>
    </source>
</evidence>